<evidence type="ECO:0000313" key="14">
    <source>
        <dbReference type="Proteomes" id="UP000005010"/>
    </source>
</evidence>
<keyword evidence="6" id="KW-0812">Transmembrane</keyword>
<keyword evidence="4" id="KW-1134">Transmembrane beta strand</keyword>
<accession>I0EKY5</accession>
<sequence length="1437" mass="159514">MKFRLHWLTLALFFDTSINAQTLNLDNFYWRDYMDFGQNLGKFDPNNFNPNSDKDFTYDGKNGVVADFSGIPDFSSRNLAGNVTSLGRNITVTAHHIRCTDFEKKDGIQSANQSKLQTWGNTSYEFDYESDPQCKDPNSTTRLNGLHQKTYGRDTMYVRTKKYIVEGSSSPLDVGFDKNPSEQVNNIIKEKGAYKQERFDKQNELDKELTDYLLKNIKTDKNGMPQAFQSGSGTLNFIIDNKLYGDLKDKENGVVRGILLGHISKSGGSWLLRDDYSSSGQPNPLVRWGSQSSWKKGTKADEEEKQSFNGEGFYLSVFGSMPWKDKDAFKLNPFFAGVDQGDSGSALIAYDTKQNKWVVLGVLSQGVQSNSSDITGASADYSPVLNVDYQNYKKQFENEMKDNDTSKIQANKDNIFKSEITDKTLTFDTNTNLNGTGLVFESGEWTLKGNANAKDLAGLDIAKNASVTWDNLTLEKGDLHKVGEGSLKVMNATNGNLRFGEGIVELGTSSAFNNIYITGQNATLKLGNNITNSTQHNSLDKKIFFAKGGGILDLNGHDQIFTQFSADNNHAKIINSNLIKETTLTLDLKANPTINQNGSSDDKGNPIFVESLPTQGVEKNAVIMHAHIGNTTKESSNNSKLNLNINSTNNQVTTILDGGFNVNHVTINNETILQSHPTTHASFRESKYNPSAKKPTQAEVCNEAKNGKLNYDRYYEDPKIQCLIETYKTTINPKLPDYMDITRPSTLTQPDWDKRTYTAQKVTIKSNATLKVTSSTDLKSDVELQDNATLILGDKTHYADFYDGENTTGNGFAYKQLVTSKNIDTIFKTQGFSNSINATKANITSYLENFAPSSLKMNGGTLNADYLTLKAGNQATLTDTKTEIKNLNIQGGTLTHNSTLNVNESLKMTSGNLSAETINLKNIKDFTQNQGTINAKTINLNNSVLNTPMNVNNLANLKIENHSQAYLDHLTLQAQPLENPTPMQALATIQNNTPILKITGDNTSNLLVNNLNISSGTSTLPINTEVIQNLNITQGTTQTILQGNDKTLTLANDAKINVKIDKAFSDEVVTTGNEIQRTISLPTLNDKRLIKDVFITDNSNKNYYYTYNFSGNDLIIKKSNENPLSNKALHKLSNNYHFLALLKNATNPTIEREFKAMAMTRNQIGMQNLVNKTNSDLSSVASLRDPNDVMFLLELENDPILRGKSEIFTKTRASNIGVSQYLGGHYASKNGFKIGIGGQAGRVYLGRATIQYNSNEEESGFGLAIQTSYAQLKEKSKFNAITLNNTQNASWQTRIIDSRVAGEYRLVLNSLSLIAQVVLGYQQHNNSAFSTQDFYAKSAQRQWFTSGAKAIVRFTPNRFSMELQGGITHFAHLGKNSQEVSFIYDPLFATYKGVKAKLQWFASLNARYLITQHFFLGASIGQSLKYTMGEFSLGWSF</sequence>
<evidence type="ECO:0000256" key="4">
    <source>
        <dbReference type="ARBA" id="ARBA00022452"/>
    </source>
</evidence>
<evidence type="ECO:0000256" key="1">
    <source>
        <dbReference type="ARBA" id="ARBA00004196"/>
    </source>
</evidence>
<dbReference type="InterPro" id="IPR030396">
    <property type="entry name" value="Peptidase_S6_dom"/>
</dbReference>
<dbReference type="eggNOG" id="COG3468">
    <property type="taxonomic scope" value="Bacteria"/>
</dbReference>
<dbReference type="EMBL" id="CP003479">
    <property type="protein sequence ID" value="AFI03604.1"/>
    <property type="molecule type" value="Genomic_DNA"/>
</dbReference>
<dbReference type="HOGENOM" id="CLU_252070_0_0_7"/>
<dbReference type="PATRIC" id="fig|182217.3.peg.332"/>
<evidence type="ECO:0000256" key="3">
    <source>
        <dbReference type="ARBA" id="ARBA00004613"/>
    </source>
</evidence>
<dbReference type="RefSeq" id="WP_014660477.1">
    <property type="nucleotide sequence ID" value="NC_017737.1"/>
</dbReference>
<keyword evidence="7 11" id="KW-0732">Signal</keyword>
<evidence type="ECO:0000256" key="6">
    <source>
        <dbReference type="ARBA" id="ARBA00022692"/>
    </source>
</evidence>
<protein>
    <submittedName>
        <fullName evidence="13">Anti-codon nuclease masking agent</fullName>
    </submittedName>
</protein>
<dbReference type="InterPro" id="IPR011050">
    <property type="entry name" value="Pectin_lyase_fold/virulence"/>
</dbReference>
<dbReference type="PROSITE" id="PS51691">
    <property type="entry name" value="PEPTIDASE_S6"/>
    <property type="match status" value="1"/>
</dbReference>
<dbReference type="Pfam" id="PF02395">
    <property type="entry name" value="Peptidase_S6"/>
    <property type="match status" value="1"/>
</dbReference>
<feature type="region of interest" description="Disordered" evidence="10">
    <location>
        <begin position="678"/>
        <end position="698"/>
    </location>
</feature>
<evidence type="ECO:0000256" key="5">
    <source>
        <dbReference type="ARBA" id="ARBA00022525"/>
    </source>
</evidence>
<evidence type="ECO:0000259" key="12">
    <source>
        <dbReference type="PROSITE" id="PS51691"/>
    </source>
</evidence>
<dbReference type="Gene3D" id="2.160.20.20">
    <property type="match status" value="1"/>
</dbReference>
<keyword evidence="9" id="KW-0998">Cell outer membrane</keyword>
<evidence type="ECO:0000313" key="13">
    <source>
        <dbReference type="EMBL" id="AFI03604.1"/>
    </source>
</evidence>
<keyword evidence="8" id="KW-0472">Membrane</keyword>
<reference evidence="14" key="1">
    <citation type="submission" date="2012-04" db="EMBL/GenBank/DDBJ databases">
        <title>Complete genome sequence of Helicobacter cetorum strain MIT 00-7128.</title>
        <authorList>
            <person name="Kersulyte D."/>
            <person name="Berg D.E."/>
        </authorList>
    </citation>
    <scope>NUCLEOTIDE SEQUENCE [LARGE SCALE GENOMIC DNA]</scope>
    <source>
        <strain evidence="14">MIT 00-7128</strain>
    </source>
</reference>
<evidence type="ECO:0000256" key="10">
    <source>
        <dbReference type="SAM" id="MobiDB-lite"/>
    </source>
</evidence>
<dbReference type="GO" id="GO:0009279">
    <property type="term" value="C:cell outer membrane"/>
    <property type="evidence" value="ECO:0007669"/>
    <property type="project" value="UniProtKB-SubCell"/>
</dbReference>
<gene>
    <name evidence="13" type="ordered locus">HCW_01595</name>
</gene>
<feature type="signal peptide" evidence="11">
    <location>
        <begin position="1"/>
        <end position="20"/>
    </location>
</feature>
<name>I0EKY5_HELC0</name>
<proteinExistence type="predicted"/>
<evidence type="ECO:0000256" key="11">
    <source>
        <dbReference type="SAM" id="SignalP"/>
    </source>
</evidence>
<keyword evidence="5" id="KW-0964">Secreted</keyword>
<dbReference type="InterPro" id="IPR012332">
    <property type="entry name" value="Autotransporter_pectin_lyase_C"/>
</dbReference>
<evidence type="ECO:0000256" key="2">
    <source>
        <dbReference type="ARBA" id="ARBA00004442"/>
    </source>
</evidence>
<dbReference type="KEGG" id="hce:HCW_01595"/>
<organism evidence="13 14">
    <name type="scientific">Helicobacter cetorum (strain ATCC BAA-429 / MIT 00-7128)</name>
    <dbReference type="NCBI Taxonomy" id="182217"/>
    <lineage>
        <taxon>Bacteria</taxon>
        <taxon>Pseudomonadati</taxon>
        <taxon>Campylobacterota</taxon>
        <taxon>Epsilonproteobacteria</taxon>
        <taxon>Campylobacterales</taxon>
        <taxon>Helicobacteraceae</taxon>
        <taxon>Helicobacter</taxon>
    </lineage>
</organism>
<evidence type="ECO:0000256" key="7">
    <source>
        <dbReference type="ARBA" id="ARBA00022729"/>
    </source>
</evidence>
<dbReference type="Proteomes" id="UP000005010">
    <property type="component" value="Chromosome"/>
</dbReference>
<dbReference type="GO" id="GO:0004175">
    <property type="term" value="F:endopeptidase activity"/>
    <property type="evidence" value="ECO:0007669"/>
    <property type="project" value="InterPro"/>
</dbReference>
<dbReference type="SUPFAM" id="SSF51126">
    <property type="entry name" value="Pectin lyase-like"/>
    <property type="match status" value="1"/>
</dbReference>
<dbReference type="Gene3D" id="2.40.10.120">
    <property type="match status" value="1"/>
</dbReference>
<feature type="domain" description="Peptidase S6" evidence="12">
    <location>
        <begin position="22"/>
        <end position="392"/>
    </location>
</feature>
<comment type="subcellular location">
    <subcellularLocation>
        <location evidence="1">Cell envelope</location>
    </subcellularLocation>
    <subcellularLocation>
        <location evidence="2">Cell outer membrane</location>
    </subcellularLocation>
    <subcellularLocation>
        <location evidence="3">Secreted</location>
    </subcellularLocation>
</comment>
<evidence type="ECO:0000256" key="8">
    <source>
        <dbReference type="ARBA" id="ARBA00023136"/>
    </source>
</evidence>
<dbReference type="GO" id="GO:0005576">
    <property type="term" value="C:extracellular region"/>
    <property type="evidence" value="ECO:0007669"/>
    <property type="project" value="UniProtKB-SubCell"/>
</dbReference>
<dbReference type="STRING" id="182217.HCW_01595"/>
<feature type="chain" id="PRO_5003626447" evidence="11">
    <location>
        <begin position="21"/>
        <end position="1437"/>
    </location>
</feature>
<evidence type="ECO:0000256" key="9">
    <source>
        <dbReference type="ARBA" id="ARBA00023237"/>
    </source>
</evidence>
<keyword evidence="14" id="KW-1185">Reference proteome</keyword>